<dbReference type="Gene3D" id="3.40.50.1000">
    <property type="entry name" value="HAD superfamily/HAD-like"/>
    <property type="match status" value="1"/>
</dbReference>
<dbReference type="NCBIfam" id="TIGR01494">
    <property type="entry name" value="ATPase_P-type"/>
    <property type="match status" value="1"/>
</dbReference>
<feature type="transmembrane region" description="Helical" evidence="8">
    <location>
        <begin position="345"/>
        <end position="364"/>
    </location>
</feature>
<evidence type="ECO:0000256" key="3">
    <source>
        <dbReference type="ARBA" id="ARBA00022741"/>
    </source>
</evidence>
<dbReference type="InterPro" id="IPR036412">
    <property type="entry name" value="HAD-like_sf"/>
</dbReference>
<keyword evidence="4 8" id="KW-0067">ATP-binding</keyword>
<dbReference type="PROSITE" id="PS00154">
    <property type="entry name" value="ATPASE_E1_E2"/>
    <property type="match status" value="1"/>
</dbReference>
<evidence type="ECO:0000256" key="6">
    <source>
        <dbReference type="ARBA" id="ARBA00022989"/>
    </source>
</evidence>
<dbReference type="InterPro" id="IPR023299">
    <property type="entry name" value="ATPase_P-typ_cyto_dom_N"/>
</dbReference>
<dbReference type="GO" id="GO:0043682">
    <property type="term" value="F:P-type divalent copper transporter activity"/>
    <property type="evidence" value="ECO:0007669"/>
    <property type="project" value="TreeGrafter"/>
</dbReference>
<comment type="similarity">
    <text evidence="8">Belongs to the cation transport ATPase (P-type) (TC 3.A.3) family. Type IB subfamily.</text>
</comment>
<accession>A0AA35TFZ9</accession>
<dbReference type="AlphaFoldDB" id="A0AA35TFZ9"/>
<reference evidence="10" key="1">
    <citation type="submission" date="2023-03" db="EMBL/GenBank/DDBJ databases">
        <authorList>
            <person name="Steffen K."/>
            <person name="Cardenas P."/>
        </authorList>
    </citation>
    <scope>NUCLEOTIDE SEQUENCE</scope>
</reference>
<evidence type="ECO:0000256" key="9">
    <source>
        <dbReference type="SAM" id="SignalP"/>
    </source>
</evidence>
<evidence type="ECO:0000256" key="7">
    <source>
        <dbReference type="ARBA" id="ARBA00023136"/>
    </source>
</evidence>
<dbReference type="SUPFAM" id="SSF56784">
    <property type="entry name" value="HAD-like"/>
    <property type="match status" value="1"/>
</dbReference>
<keyword evidence="11" id="KW-1185">Reference proteome</keyword>
<dbReference type="InterPro" id="IPR027256">
    <property type="entry name" value="P-typ_ATPase_IB"/>
</dbReference>
<dbReference type="EMBL" id="CASHTH010003624">
    <property type="protein sequence ID" value="CAI8047263.1"/>
    <property type="molecule type" value="Genomic_DNA"/>
</dbReference>
<keyword evidence="9" id="KW-0732">Signal</keyword>
<dbReference type="SFLD" id="SFLDG00002">
    <property type="entry name" value="C1.7:_P-type_atpase_like"/>
    <property type="match status" value="1"/>
</dbReference>
<dbReference type="GO" id="GO:0055070">
    <property type="term" value="P:copper ion homeostasis"/>
    <property type="evidence" value="ECO:0007669"/>
    <property type="project" value="TreeGrafter"/>
</dbReference>
<feature type="signal peptide" evidence="9">
    <location>
        <begin position="1"/>
        <end position="19"/>
    </location>
</feature>
<sequence length="371" mass="39622">MLRLVAILVTACPCALGLATPTAVMMGTGIGAQRGILFRNGEALERAGDLTTIVLDKTGTLTEGKLTLTDILTDKDESELLQLSAAAERGSEHPIGKAIVRAAEERGIDIATPSAFKAVAGHGIAAQVGENRVVIGNLSLIQQHNIPTKRFEEEADRLQTEAKTVLWVVVDGHVVGLLAVADTLRSEAQATVAELYELGCTVVMMTGDNRVTADAIAKAARISDVMAELKPEDKAAAVKKLQAENSELVAMVGDGINDTPALAQADIGISLGTGTDIARETAHVTLMHSDLRGLPDAIRLSRSTMRTIKQNLFWAFFYNVLLIPVAAGALYPLSFVPMMFRELHPMLAAFAMAFSSVSVVLNSLRLQWKKT</sequence>
<keyword evidence="6 8" id="KW-1133">Transmembrane helix</keyword>
<dbReference type="GO" id="GO:0016020">
    <property type="term" value="C:membrane"/>
    <property type="evidence" value="ECO:0007669"/>
    <property type="project" value="UniProtKB-SubCell"/>
</dbReference>
<dbReference type="SFLD" id="SFLDF00027">
    <property type="entry name" value="p-type_atpase"/>
    <property type="match status" value="1"/>
</dbReference>
<keyword evidence="8" id="KW-0479">Metal-binding</keyword>
<comment type="subcellular location">
    <subcellularLocation>
        <location evidence="1">Membrane</location>
        <topology evidence="1">Multi-pass membrane protein</topology>
    </subcellularLocation>
</comment>
<proteinExistence type="inferred from homology"/>
<keyword evidence="7 8" id="KW-0472">Membrane</keyword>
<comment type="caution">
    <text evidence="8">Lacks conserved residue(s) required for the propagation of feature annotation.</text>
</comment>
<dbReference type="InterPro" id="IPR044492">
    <property type="entry name" value="P_typ_ATPase_HD_dom"/>
</dbReference>
<evidence type="ECO:0000256" key="8">
    <source>
        <dbReference type="RuleBase" id="RU362081"/>
    </source>
</evidence>
<dbReference type="Pfam" id="PF00702">
    <property type="entry name" value="Hydrolase"/>
    <property type="match status" value="1"/>
</dbReference>
<evidence type="ECO:0000256" key="2">
    <source>
        <dbReference type="ARBA" id="ARBA00022692"/>
    </source>
</evidence>
<dbReference type="Proteomes" id="UP001174909">
    <property type="component" value="Unassembled WGS sequence"/>
</dbReference>
<dbReference type="InterPro" id="IPR018303">
    <property type="entry name" value="ATPase_P-typ_P_site"/>
</dbReference>
<dbReference type="Gene3D" id="3.40.1110.10">
    <property type="entry name" value="Calcium-transporting ATPase, cytoplasmic domain N"/>
    <property type="match status" value="1"/>
</dbReference>
<feature type="transmembrane region" description="Helical" evidence="8">
    <location>
        <begin position="312"/>
        <end position="333"/>
    </location>
</feature>
<dbReference type="NCBIfam" id="TIGR01525">
    <property type="entry name" value="ATPase-IB_hvy"/>
    <property type="match status" value="1"/>
</dbReference>
<comment type="caution">
    <text evidence="10">The sequence shown here is derived from an EMBL/GenBank/DDBJ whole genome shotgun (WGS) entry which is preliminary data.</text>
</comment>
<name>A0AA35TFZ9_GEOBA</name>
<dbReference type="SFLD" id="SFLDS00003">
    <property type="entry name" value="Haloacid_Dehalogenase"/>
    <property type="match status" value="1"/>
</dbReference>
<dbReference type="InterPro" id="IPR001757">
    <property type="entry name" value="P_typ_ATPase"/>
</dbReference>
<evidence type="ECO:0000256" key="4">
    <source>
        <dbReference type="ARBA" id="ARBA00022840"/>
    </source>
</evidence>
<evidence type="ECO:0000256" key="5">
    <source>
        <dbReference type="ARBA" id="ARBA00022967"/>
    </source>
</evidence>
<evidence type="ECO:0000313" key="11">
    <source>
        <dbReference type="Proteomes" id="UP001174909"/>
    </source>
</evidence>
<dbReference type="GO" id="GO:0016887">
    <property type="term" value="F:ATP hydrolysis activity"/>
    <property type="evidence" value="ECO:0007669"/>
    <property type="project" value="InterPro"/>
</dbReference>
<evidence type="ECO:0000256" key="1">
    <source>
        <dbReference type="ARBA" id="ARBA00004141"/>
    </source>
</evidence>
<dbReference type="GO" id="GO:0005524">
    <property type="term" value="F:ATP binding"/>
    <property type="evidence" value="ECO:0007669"/>
    <property type="project" value="UniProtKB-UniRule"/>
</dbReference>
<keyword evidence="3 8" id="KW-0547">Nucleotide-binding</keyword>
<dbReference type="PANTHER" id="PTHR43520">
    <property type="entry name" value="ATP7, ISOFORM B"/>
    <property type="match status" value="1"/>
</dbReference>
<gene>
    <name evidence="10" type="ORF">GBAR_LOCUS26107</name>
</gene>
<dbReference type="PRINTS" id="PR00119">
    <property type="entry name" value="CATATPASE"/>
</dbReference>
<protein>
    <submittedName>
        <fullName evidence="10">Copper-exporting P-type ATPase</fullName>
    </submittedName>
</protein>
<feature type="chain" id="PRO_5041385462" evidence="9">
    <location>
        <begin position="20"/>
        <end position="371"/>
    </location>
</feature>
<keyword evidence="5" id="KW-1278">Translocase</keyword>
<dbReference type="GO" id="GO:0005507">
    <property type="term" value="F:copper ion binding"/>
    <property type="evidence" value="ECO:0007669"/>
    <property type="project" value="TreeGrafter"/>
</dbReference>
<evidence type="ECO:0000313" key="10">
    <source>
        <dbReference type="EMBL" id="CAI8047263.1"/>
    </source>
</evidence>
<dbReference type="InterPro" id="IPR023214">
    <property type="entry name" value="HAD_sf"/>
</dbReference>
<dbReference type="PANTHER" id="PTHR43520:SF8">
    <property type="entry name" value="P-TYPE CU(+) TRANSPORTER"/>
    <property type="match status" value="1"/>
</dbReference>
<dbReference type="PRINTS" id="PR00120">
    <property type="entry name" value="HATPASE"/>
</dbReference>
<organism evidence="10 11">
    <name type="scientific">Geodia barretti</name>
    <name type="common">Barrett's horny sponge</name>
    <dbReference type="NCBI Taxonomy" id="519541"/>
    <lineage>
        <taxon>Eukaryota</taxon>
        <taxon>Metazoa</taxon>
        <taxon>Porifera</taxon>
        <taxon>Demospongiae</taxon>
        <taxon>Heteroscleromorpha</taxon>
        <taxon>Tetractinellida</taxon>
        <taxon>Astrophorina</taxon>
        <taxon>Geodiidae</taxon>
        <taxon>Geodia</taxon>
    </lineage>
</organism>
<keyword evidence="2 8" id="KW-0812">Transmembrane</keyword>